<dbReference type="RefSeq" id="WP_128249181.1">
    <property type="nucleotide sequence ID" value="NZ_CP034951.1"/>
</dbReference>
<sequence>MRISFNYCLSLLLLISVLTLNSCSKDDETETTVTTSDFSTIMDEYPPNGELIGTVEGRTNRGSVTFSILEQTPMGAFSIDAISGELKVADETLFVYGINPIITGTVKVANGDISKNAAVTITLNDLTHENIYNGDVILRTQGEVNSFGSAQYTRITGYLTIGDPADISVSDISDLSPLETLNRIDLDLNIMNNANLVTTTGLEIAVLEGSLLVFNNPELKKLEGFSGLTSLGDLFFSTNDSLDDLSSLSNLSVIESDLIIVTCGAITNLDWLNHLTSVANMSIRNCMSLAHIDGLNNLRNLNGEYNFFEISDNSSLKNLNGLINLRAELYELEVGHNPSLESIQGLENINVTHILAIEDNQVLENLNGLESTISIAEKLIINDNYSLTNLQGLGDLTSAYEIHLYRNGGLLNLEGLNNLADTWKMDIQGNSQLSDYCSLLNLFSTNPPTVFLTGYNAYNPTRQDLIDGNCSL</sequence>
<keyword evidence="6" id="KW-1185">Reference proteome</keyword>
<dbReference type="AlphaFoldDB" id="A0A410G0H8"/>
<accession>A0A410G0H8</accession>
<dbReference type="PANTHER" id="PTHR31018:SF3">
    <property type="entry name" value="RECEPTOR PROTEIN-TYROSINE KINASE"/>
    <property type="match status" value="1"/>
</dbReference>
<dbReference type="Proteomes" id="UP000285517">
    <property type="component" value="Chromosome"/>
</dbReference>
<protein>
    <submittedName>
        <fullName evidence="5">Cadherin repeat domain-containing protein</fullName>
    </submittedName>
</protein>
<gene>
    <name evidence="5" type="ORF">EI546_03140</name>
</gene>
<dbReference type="Gene3D" id="2.60.40.60">
    <property type="entry name" value="Cadherins"/>
    <property type="match status" value="1"/>
</dbReference>
<evidence type="ECO:0000313" key="5">
    <source>
        <dbReference type="EMBL" id="QAA80786.1"/>
    </source>
</evidence>
<evidence type="ECO:0000256" key="4">
    <source>
        <dbReference type="SAM" id="SignalP"/>
    </source>
</evidence>
<dbReference type="PANTHER" id="PTHR31018">
    <property type="entry name" value="SPORULATION-SPECIFIC PROTEIN-RELATED"/>
    <property type="match status" value="1"/>
</dbReference>
<feature type="chain" id="PRO_5019230039" evidence="4">
    <location>
        <begin position="25"/>
        <end position="472"/>
    </location>
</feature>
<feature type="signal peptide" evidence="4">
    <location>
        <begin position="1"/>
        <end position="24"/>
    </location>
</feature>
<evidence type="ECO:0000256" key="1">
    <source>
        <dbReference type="ARBA" id="ARBA00004196"/>
    </source>
</evidence>
<dbReference type="KEGG" id="aev:EI546_03140"/>
<name>A0A410G0H8_9FLAO</name>
<dbReference type="Gene3D" id="3.80.10.10">
    <property type="entry name" value="Ribonuclease Inhibitor"/>
    <property type="match status" value="1"/>
</dbReference>
<evidence type="ECO:0000256" key="2">
    <source>
        <dbReference type="ARBA" id="ARBA00022729"/>
    </source>
</evidence>
<reference evidence="5 6" key="1">
    <citation type="submission" date="2019-01" db="EMBL/GenBank/DDBJ databases">
        <title>Complete genome sequencing of Aequorivita sp. H23M31.</title>
        <authorList>
            <person name="Bae J.-W."/>
        </authorList>
    </citation>
    <scope>NUCLEOTIDE SEQUENCE [LARGE SCALE GENOMIC DNA]</scope>
    <source>
        <strain evidence="5 6">H23M31</strain>
    </source>
</reference>
<dbReference type="InterPro" id="IPR032675">
    <property type="entry name" value="LRR_dom_sf"/>
</dbReference>
<keyword evidence="2 4" id="KW-0732">Signal</keyword>
<dbReference type="EMBL" id="CP034951">
    <property type="protein sequence ID" value="QAA80786.1"/>
    <property type="molecule type" value="Genomic_DNA"/>
</dbReference>
<dbReference type="CDD" id="cd11304">
    <property type="entry name" value="Cadherin_repeat"/>
    <property type="match status" value="1"/>
</dbReference>
<organism evidence="5 6">
    <name type="scientific">Aequorivita ciconiae</name>
    <dbReference type="NCBI Taxonomy" id="2494375"/>
    <lineage>
        <taxon>Bacteria</taxon>
        <taxon>Pseudomonadati</taxon>
        <taxon>Bacteroidota</taxon>
        <taxon>Flavobacteriia</taxon>
        <taxon>Flavobacteriales</taxon>
        <taxon>Flavobacteriaceae</taxon>
        <taxon>Aequorivita</taxon>
    </lineage>
</organism>
<dbReference type="SUPFAM" id="SSF52058">
    <property type="entry name" value="L domain-like"/>
    <property type="match status" value="2"/>
</dbReference>
<evidence type="ECO:0000313" key="6">
    <source>
        <dbReference type="Proteomes" id="UP000285517"/>
    </source>
</evidence>
<dbReference type="OrthoDB" id="9765957at2"/>
<dbReference type="InterPro" id="IPR051648">
    <property type="entry name" value="CWI-Assembly_Regulator"/>
</dbReference>
<dbReference type="GO" id="GO:0030313">
    <property type="term" value="C:cell envelope"/>
    <property type="evidence" value="ECO:0007669"/>
    <property type="project" value="UniProtKB-SubCell"/>
</dbReference>
<evidence type="ECO:0000256" key="3">
    <source>
        <dbReference type="ARBA" id="ARBA00023180"/>
    </source>
</evidence>
<keyword evidence="3" id="KW-0325">Glycoprotein</keyword>
<proteinExistence type="predicted"/>
<comment type="subcellular location">
    <subcellularLocation>
        <location evidence="1">Cell envelope</location>
    </subcellularLocation>
</comment>